<dbReference type="Proteomes" id="UP000602745">
    <property type="component" value="Unassembled WGS sequence"/>
</dbReference>
<evidence type="ECO:0000313" key="3">
    <source>
        <dbReference type="Proteomes" id="UP000602745"/>
    </source>
</evidence>
<dbReference type="AlphaFoldDB" id="A0A8J2VNH1"/>
<dbReference type="InterPro" id="IPR029062">
    <property type="entry name" value="Class_I_gatase-like"/>
</dbReference>
<dbReference type="PANTHER" id="PTHR37947">
    <property type="entry name" value="BLL2462 PROTEIN"/>
    <property type="match status" value="1"/>
</dbReference>
<gene>
    <name evidence="2" type="ORF">GCM10007276_16590</name>
</gene>
<name>A0A8J2VNH1_9RHOB</name>
<dbReference type="EMBL" id="BMCP01000002">
    <property type="protein sequence ID" value="GGE39955.1"/>
    <property type="molecule type" value="Genomic_DNA"/>
</dbReference>
<feature type="transmembrane region" description="Helical" evidence="1">
    <location>
        <begin position="12"/>
        <end position="33"/>
    </location>
</feature>
<keyword evidence="1" id="KW-0812">Transmembrane</keyword>
<accession>A0A8J2VNH1</accession>
<reference evidence="2" key="1">
    <citation type="journal article" date="2014" name="Int. J. Syst. Evol. Microbiol.">
        <title>Complete genome sequence of Corynebacterium casei LMG S-19264T (=DSM 44701T), isolated from a smear-ripened cheese.</title>
        <authorList>
            <consortium name="US DOE Joint Genome Institute (JGI-PGF)"/>
            <person name="Walter F."/>
            <person name="Albersmeier A."/>
            <person name="Kalinowski J."/>
            <person name="Ruckert C."/>
        </authorList>
    </citation>
    <scope>NUCLEOTIDE SEQUENCE</scope>
    <source>
        <strain evidence="2">CCM 7684</strain>
    </source>
</reference>
<dbReference type="SUPFAM" id="SSF52317">
    <property type="entry name" value="Class I glutamine amidotransferase-like"/>
    <property type="match status" value="1"/>
</dbReference>
<dbReference type="PANTHER" id="PTHR37947:SF1">
    <property type="entry name" value="BLL2462 PROTEIN"/>
    <property type="match status" value="1"/>
</dbReference>
<evidence type="ECO:0000256" key="1">
    <source>
        <dbReference type="SAM" id="Phobius"/>
    </source>
</evidence>
<keyword evidence="1" id="KW-0472">Membrane</keyword>
<proteinExistence type="predicted"/>
<sequence>MTSSFGLSFAPFLPWQALAAIAAVAALLALWGIFRRVRGAWLRGLALLLALAALTNPSLTREERERLPNVVAVVVDRSASQRLGDREAMTEETRAELEQRLAGLPNTEVRWIDAGGDPLSSDGTELFNALSRGLADVPVERIGGAILVTDGVVHDIPAEASALGFNAPVHALITGHPDDRDRRIALETAPRFAIVGKDQPIAFRVLEEGPADNGPVGITVRRNGEELGRITVIPSERAELPIPIENPGSNVVEIEADAAPGELTTVNNRAVLPIEGVREKMRVLLVSGEPHTGERVWRNLLKADASVDLVHFTILRPPEKQDGTPINELSLIAFPTRELFATKIEEFDLIIFDRYSRQSILPMIYFDNIARFVREGGAVLLAAGPDYAQGGSLYDTPLGDVLPAAPTGEVIEEPFRAQISEEGRRHPVTRGLPGGEENPPRWSRWFRHIGAEVRDGETVMEAPGNAPLMVLSREGEGRVAALLSDHIWLWSRGFEGGGPHQEMLRRLAHWLLKVPALEEEALRASARGTSITVERQTLAEQAEPVTVAAPDGSTTTVTLTEDEPGLWRGRLEAQGFGLHRVTSGDLTAFANVGPPNPREYLEVASTEQRLSPLLQDTGGTVRRLAGSDGIELPRISATRPGARQGGDDWIGLALPNISVARGLEVYPLFAGVIGLTLLLGALAAAWAREGR</sequence>
<dbReference type="RefSeq" id="WP_188409291.1">
    <property type="nucleotide sequence ID" value="NZ_BMCP01000002.1"/>
</dbReference>
<evidence type="ECO:0000313" key="2">
    <source>
        <dbReference type="EMBL" id="GGE39955.1"/>
    </source>
</evidence>
<dbReference type="Gene3D" id="3.40.50.880">
    <property type="match status" value="1"/>
</dbReference>
<keyword evidence="1" id="KW-1133">Transmembrane helix</keyword>
<protein>
    <submittedName>
        <fullName evidence="2">Membrane protein</fullName>
    </submittedName>
</protein>
<feature type="transmembrane region" description="Helical" evidence="1">
    <location>
        <begin position="40"/>
        <end position="59"/>
    </location>
</feature>
<keyword evidence="3" id="KW-1185">Reference proteome</keyword>
<reference evidence="2" key="2">
    <citation type="submission" date="2020-09" db="EMBL/GenBank/DDBJ databases">
        <authorList>
            <person name="Sun Q."/>
            <person name="Sedlacek I."/>
        </authorList>
    </citation>
    <scope>NUCLEOTIDE SEQUENCE</scope>
    <source>
        <strain evidence="2">CCM 7684</strain>
    </source>
</reference>
<feature type="transmembrane region" description="Helical" evidence="1">
    <location>
        <begin position="665"/>
        <end position="687"/>
    </location>
</feature>
<comment type="caution">
    <text evidence="2">The sequence shown here is derived from an EMBL/GenBank/DDBJ whole genome shotgun (WGS) entry which is preliminary data.</text>
</comment>
<organism evidence="2 3">
    <name type="scientific">Agaricicola taiwanensis</name>
    <dbReference type="NCBI Taxonomy" id="591372"/>
    <lineage>
        <taxon>Bacteria</taxon>
        <taxon>Pseudomonadati</taxon>
        <taxon>Pseudomonadota</taxon>
        <taxon>Alphaproteobacteria</taxon>
        <taxon>Rhodobacterales</taxon>
        <taxon>Paracoccaceae</taxon>
        <taxon>Agaricicola</taxon>
    </lineage>
</organism>